<dbReference type="AlphaFoldDB" id="A0A268AB08"/>
<gene>
    <name evidence="3" type="ORF">CHH64_09450</name>
</gene>
<evidence type="ECO:0000259" key="2">
    <source>
        <dbReference type="Pfam" id="PF15978"/>
    </source>
</evidence>
<evidence type="ECO:0000259" key="1">
    <source>
        <dbReference type="Pfam" id="PF06527"/>
    </source>
</evidence>
<dbReference type="Pfam" id="PF06527">
    <property type="entry name" value="TniQ"/>
    <property type="match status" value="1"/>
</dbReference>
<dbReference type="InterPro" id="IPR009492">
    <property type="entry name" value="TniQ"/>
</dbReference>
<feature type="domain" description="Transposon Tn7 transposition protein TnsD C-terminal" evidence="2">
    <location>
        <begin position="214"/>
        <end position="322"/>
    </location>
</feature>
<proteinExistence type="predicted"/>
<evidence type="ECO:0000313" key="4">
    <source>
        <dbReference type="Proteomes" id="UP000216013"/>
    </source>
</evidence>
<dbReference type="Pfam" id="PF15978">
    <property type="entry name" value="TnsD"/>
    <property type="match status" value="2"/>
</dbReference>
<comment type="caution">
    <text evidence="3">The sequence shown here is derived from an EMBL/GenBank/DDBJ whole genome shotgun (WGS) entry which is preliminary data.</text>
</comment>
<reference evidence="3 4" key="1">
    <citation type="submission" date="2017-07" db="EMBL/GenBank/DDBJ databases">
        <title>Isolation and whole genome analysis of endospore-forming bacteria from heroin.</title>
        <authorList>
            <person name="Kalinowski J."/>
            <person name="Ahrens B."/>
            <person name="Al-Dilaimi A."/>
            <person name="Winkler A."/>
            <person name="Wibberg D."/>
            <person name="Schleenbecker U."/>
            <person name="Ruckert C."/>
            <person name="Wolfel R."/>
            <person name="Grass G."/>
        </authorList>
    </citation>
    <scope>NUCLEOTIDE SEQUENCE [LARGE SCALE GENOMIC DNA]</scope>
    <source>
        <strain evidence="3 4">7528</strain>
    </source>
</reference>
<name>A0A268AB08_9BACI</name>
<dbReference type="EMBL" id="NPBV01000016">
    <property type="protein sequence ID" value="PAD21317.1"/>
    <property type="molecule type" value="Genomic_DNA"/>
</dbReference>
<evidence type="ECO:0000313" key="3">
    <source>
        <dbReference type="EMBL" id="PAD21317.1"/>
    </source>
</evidence>
<evidence type="ECO:0008006" key="5">
    <source>
        <dbReference type="Google" id="ProtNLM"/>
    </source>
</evidence>
<protein>
    <recommendedName>
        <fullName evidence="5">Transposon Tn7 transposition protein TnsD C-termianl domain-containing protein</fullName>
    </recommendedName>
</protein>
<sequence length="512" mass="60240">MDRGVESLINFLPQLYENELLYSVIARYQKMCGMISRTALIEDLFGRYISVSSSFFPQYIDLFIKNLPPNSNLTAREVIERHTMFSFYTAFLSKEKTDYIFKTMEQGSNGSKINIEKLIGLGGSKVRKPDYLKYCPLCYKNDLEELGESYWRINHQFIGALYCSEHHVKLKESNILSTGKALEYICADEEVCDTHVLKDGYSEDIKQLNLRYIQDAESLLIGDFPRKELDFIIDFYIDSLRNKRLASTNGSLYIKELQKRFLQYYPTLYLRLMQSEFNPDNLSNWLRLFVRSNNKNRSPVRHLLLMQFLGIDPRALFSTESTSGKKRNQISHQPSLDIRQRREEWLHLIADNPGANRTELKKKGKGLHTWICKYDWEWYDKVTPRIQPKKKRKSTVDWEERDKECLRLAKEAVESILHAKGKPTRVTSANIRRTLGVGPWYRNEKLIYTQKYIREVEESIEDFRMRKIRWAIEDRVKQGKDLSVYKVQLHAGLGGGNIRLKELIEMIMKEIL</sequence>
<accession>A0A268AB08</accession>
<dbReference type="InterPro" id="IPR032750">
    <property type="entry name" value="TnsD_C"/>
</dbReference>
<dbReference type="Proteomes" id="UP000216013">
    <property type="component" value="Unassembled WGS sequence"/>
</dbReference>
<feature type="domain" description="TniQ" evidence="1">
    <location>
        <begin position="12"/>
        <end position="170"/>
    </location>
</feature>
<feature type="domain" description="Transposon Tn7 transposition protein TnsD C-terminal" evidence="2">
    <location>
        <begin position="330"/>
        <end position="437"/>
    </location>
</feature>
<organism evidence="3 4">
    <name type="scientific">Terribacillus saccharophilus</name>
    <dbReference type="NCBI Taxonomy" id="361277"/>
    <lineage>
        <taxon>Bacteria</taxon>
        <taxon>Bacillati</taxon>
        <taxon>Bacillota</taxon>
        <taxon>Bacilli</taxon>
        <taxon>Bacillales</taxon>
        <taxon>Bacillaceae</taxon>
        <taxon>Terribacillus</taxon>
    </lineage>
</organism>